<dbReference type="EMBL" id="JAFJYH010000252">
    <property type="protein sequence ID" value="KAG4414709.1"/>
    <property type="molecule type" value="Genomic_DNA"/>
</dbReference>
<dbReference type="OrthoDB" id="5426294at2759"/>
<dbReference type="AlphaFoldDB" id="A0A8H7T3U1"/>
<feature type="region of interest" description="Disordered" evidence="1">
    <location>
        <begin position="217"/>
        <end position="261"/>
    </location>
</feature>
<reference evidence="3" key="1">
    <citation type="submission" date="2021-02" db="EMBL/GenBank/DDBJ databases">
        <title>Genome sequence Cadophora malorum strain M34.</title>
        <authorList>
            <person name="Stefanovic E."/>
            <person name="Vu D."/>
            <person name="Scully C."/>
            <person name="Dijksterhuis J."/>
            <person name="Roader J."/>
            <person name="Houbraken J."/>
        </authorList>
    </citation>
    <scope>NUCLEOTIDE SEQUENCE</scope>
    <source>
        <strain evidence="3">M34</strain>
    </source>
</reference>
<feature type="chain" id="PRO_5034819985" evidence="2">
    <location>
        <begin position="18"/>
        <end position="288"/>
    </location>
</feature>
<evidence type="ECO:0000313" key="4">
    <source>
        <dbReference type="Proteomes" id="UP000664132"/>
    </source>
</evidence>
<name>A0A8H7T3U1_9HELO</name>
<evidence type="ECO:0000313" key="3">
    <source>
        <dbReference type="EMBL" id="KAG4414709.1"/>
    </source>
</evidence>
<evidence type="ECO:0000256" key="1">
    <source>
        <dbReference type="SAM" id="MobiDB-lite"/>
    </source>
</evidence>
<feature type="compositionally biased region" description="Polar residues" evidence="1">
    <location>
        <begin position="219"/>
        <end position="228"/>
    </location>
</feature>
<dbReference type="Proteomes" id="UP000664132">
    <property type="component" value="Unassembled WGS sequence"/>
</dbReference>
<protein>
    <submittedName>
        <fullName evidence="3">Uncharacterized protein</fullName>
    </submittedName>
</protein>
<feature type="signal peptide" evidence="2">
    <location>
        <begin position="1"/>
        <end position="17"/>
    </location>
</feature>
<organism evidence="3 4">
    <name type="scientific">Cadophora malorum</name>
    <dbReference type="NCBI Taxonomy" id="108018"/>
    <lineage>
        <taxon>Eukaryota</taxon>
        <taxon>Fungi</taxon>
        <taxon>Dikarya</taxon>
        <taxon>Ascomycota</taxon>
        <taxon>Pezizomycotina</taxon>
        <taxon>Leotiomycetes</taxon>
        <taxon>Helotiales</taxon>
        <taxon>Ploettnerulaceae</taxon>
        <taxon>Cadophora</taxon>
    </lineage>
</organism>
<accession>A0A8H7T3U1</accession>
<proteinExistence type="predicted"/>
<evidence type="ECO:0000256" key="2">
    <source>
        <dbReference type="SAM" id="SignalP"/>
    </source>
</evidence>
<keyword evidence="2" id="KW-0732">Signal</keyword>
<comment type="caution">
    <text evidence="3">The sequence shown here is derived from an EMBL/GenBank/DDBJ whole genome shotgun (WGS) entry which is preliminary data.</text>
</comment>
<sequence length="288" mass="28851">MMYSALLIAATAAFASAQVTYDDATGKFICPADKPNGAFCAGDSLGTNIIIRCTNGVGQPGNCNDNLAGYFPFGVRSSQCWQSSPTSGIAACAKNCIVQGGSGTYNGTFTLPNCTPIPESSSSASSTSSSGYPTYSPEPTTTKTYINPGPSTYTPEPTTTKTYVNPHPTNGTTTITSTGTVTTTCVTDGTTTTSTSTFTTTYCPPTSSPSTLSTLTSTYVQPSGTGSPSGHPIPSGNGTVPTSPHGSATATPVGPSASSTSGPVLANGAVLNTGSSLAALGLIVAYFL</sequence>
<feature type="compositionally biased region" description="Low complexity" evidence="1">
    <location>
        <begin position="120"/>
        <end position="162"/>
    </location>
</feature>
<gene>
    <name evidence="3" type="ORF">IFR04_012143</name>
</gene>
<keyword evidence="4" id="KW-1185">Reference proteome</keyword>
<feature type="compositionally biased region" description="Polar residues" evidence="1">
    <location>
        <begin position="236"/>
        <end position="261"/>
    </location>
</feature>
<feature type="region of interest" description="Disordered" evidence="1">
    <location>
        <begin position="120"/>
        <end position="175"/>
    </location>
</feature>